<dbReference type="Proteomes" id="UP000642571">
    <property type="component" value="Unassembled WGS sequence"/>
</dbReference>
<dbReference type="RefSeq" id="WP_188651890.1">
    <property type="nucleotide sequence ID" value="NZ_BMIN01000004.1"/>
</dbReference>
<sequence>MGTYVLFIGGVVVEKESNRQNQGTIKWTSLMLTEHIATLKKVWKEDERVKKGLIAMDKAVEVDFLVRRALNDSLPVQLRYFYGDSLCEERVKISALEAANKKIRVIKLACKSELSIDIRAITDIKIL</sequence>
<evidence type="ECO:0000313" key="2">
    <source>
        <dbReference type="Proteomes" id="UP000642571"/>
    </source>
</evidence>
<dbReference type="InterPro" id="IPR014962">
    <property type="entry name" value="YolD"/>
</dbReference>
<dbReference type="Pfam" id="PF08863">
    <property type="entry name" value="YolD"/>
    <property type="match status" value="1"/>
</dbReference>
<dbReference type="EMBL" id="BMIN01000004">
    <property type="protein sequence ID" value="GGD06254.1"/>
    <property type="molecule type" value="Genomic_DNA"/>
</dbReference>
<accession>A0ABQ1PXY8</accession>
<evidence type="ECO:0000313" key="1">
    <source>
        <dbReference type="EMBL" id="GGD06254.1"/>
    </source>
</evidence>
<reference evidence="2" key="1">
    <citation type="journal article" date="2019" name="Int. J. Syst. Evol. Microbiol.">
        <title>The Global Catalogue of Microorganisms (GCM) 10K type strain sequencing project: providing services to taxonomists for standard genome sequencing and annotation.</title>
        <authorList>
            <consortium name="The Broad Institute Genomics Platform"/>
            <consortium name="The Broad Institute Genome Sequencing Center for Infectious Disease"/>
            <person name="Wu L."/>
            <person name="Ma J."/>
        </authorList>
    </citation>
    <scope>NUCLEOTIDE SEQUENCE [LARGE SCALE GENOMIC DNA]</scope>
    <source>
        <strain evidence="2">CGMCC 1.15353</strain>
    </source>
</reference>
<evidence type="ECO:0008006" key="3">
    <source>
        <dbReference type="Google" id="ProtNLM"/>
    </source>
</evidence>
<protein>
    <recommendedName>
        <fullName evidence="3">YolD-like protein</fullName>
    </recommendedName>
</protein>
<organism evidence="1 2">
    <name type="scientific">Pontibacillus salipaludis</name>
    <dbReference type="NCBI Taxonomy" id="1697394"/>
    <lineage>
        <taxon>Bacteria</taxon>
        <taxon>Bacillati</taxon>
        <taxon>Bacillota</taxon>
        <taxon>Bacilli</taxon>
        <taxon>Bacillales</taxon>
        <taxon>Bacillaceae</taxon>
        <taxon>Pontibacillus</taxon>
    </lineage>
</organism>
<gene>
    <name evidence="1" type="ORF">GCM10011389_12240</name>
</gene>
<keyword evidence="2" id="KW-1185">Reference proteome</keyword>
<name>A0ABQ1PXY8_9BACI</name>
<proteinExistence type="predicted"/>
<comment type="caution">
    <text evidence="1">The sequence shown here is derived from an EMBL/GenBank/DDBJ whole genome shotgun (WGS) entry which is preliminary data.</text>
</comment>